<sequence>MRKRNLILSIISIFLAFALSSFAADFKGTWIVDGTYDIKAKFKKIKKESTNSFTGKQVVINANKTVTIDIGTYNFAGTWKKAGAKKLYLTLDKNKIRSQAQKYINDNYGSYLDNTELEISIKNYQIITTMQTDGSIKGSGTITGKCKVIYKLGPIEKDIGTANFSGALNFTGVKQ</sequence>
<evidence type="ECO:0000313" key="3">
    <source>
        <dbReference type="Proteomes" id="UP000178082"/>
    </source>
</evidence>
<organism evidence="2 3">
    <name type="scientific">Candidatus Schekmanbacteria bacterium RIFCSPLOWO2_12_FULL_38_15</name>
    <dbReference type="NCBI Taxonomy" id="1817883"/>
    <lineage>
        <taxon>Bacteria</taxon>
        <taxon>Candidatus Schekmaniibacteriota</taxon>
    </lineage>
</organism>
<evidence type="ECO:0008006" key="4">
    <source>
        <dbReference type="Google" id="ProtNLM"/>
    </source>
</evidence>
<gene>
    <name evidence="2" type="ORF">A3G31_05055</name>
</gene>
<evidence type="ECO:0000313" key="2">
    <source>
        <dbReference type="EMBL" id="OGL54136.1"/>
    </source>
</evidence>
<proteinExistence type="predicted"/>
<name>A0A1F7SK28_9BACT</name>
<dbReference type="AlphaFoldDB" id="A0A1F7SK28"/>
<dbReference type="STRING" id="1817883.A3G31_05055"/>
<feature type="chain" id="PRO_5009532382" description="Lipid/polyisoprenoid-binding YceI-like domain-containing protein" evidence="1">
    <location>
        <begin position="24"/>
        <end position="175"/>
    </location>
</feature>
<reference evidence="2 3" key="1">
    <citation type="journal article" date="2016" name="Nat. Commun.">
        <title>Thousands of microbial genomes shed light on interconnected biogeochemical processes in an aquifer system.</title>
        <authorList>
            <person name="Anantharaman K."/>
            <person name="Brown C.T."/>
            <person name="Hug L.A."/>
            <person name="Sharon I."/>
            <person name="Castelle C.J."/>
            <person name="Probst A.J."/>
            <person name="Thomas B.C."/>
            <person name="Singh A."/>
            <person name="Wilkins M.J."/>
            <person name="Karaoz U."/>
            <person name="Brodie E.L."/>
            <person name="Williams K.H."/>
            <person name="Hubbard S.S."/>
            <person name="Banfield J.F."/>
        </authorList>
    </citation>
    <scope>NUCLEOTIDE SEQUENCE [LARGE SCALE GENOMIC DNA]</scope>
</reference>
<keyword evidence="1" id="KW-0732">Signal</keyword>
<feature type="signal peptide" evidence="1">
    <location>
        <begin position="1"/>
        <end position="23"/>
    </location>
</feature>
<protein>
    <recommendedName>
        <fullName evidence="4">Lipid/polyisoprenoid-binding YceI-like domain-containing protein</fullName>
    </recommendedName>
</protein>
<dbReference type="Proteomes" id="UP000178082">
    <property type="component" value="Unassembled WGS sequence"/>
</dbReference>
<dbReference type="EMBL" id="MGDI01000016">
    <property type="protein sequence ID" value="OGL54136.1"/>
    <property type="molecule type" value="Genomic_DNA"/>
</dbReference>
<accession>A0A1F7SK28</accession>
<evidence type="ECO:0000256" key="1">
    <source>
        <dbReference type="SAM" id="SignalP"/>
    </source>
</evidence>
<comment type="caution">
    <text evidence="2">The sequence shown here is derived from an EMBL/GenBank/DDBJ whole genome shotgun (WGS) entry which is preliminary data.</text>
</comment>